<dbReference type="EMBL" id="JAVHNS010000001">
    <property type="protein sequence ID" value="KAK6362753.1"/>
    <property type="molecule type" value="Genomic_DNA"/>
</dbReference>
<evidence type="ECO:0000313" key="2">
    <source>
        <dbReference type="EMBL" id="KAK6362753.1"/>
    </source>
</evidence>
<protein>
    <recommendedName>
        <fullName evidence="1">F-box domain-containing protein</fullName>
    </recommendedName>
</protein>
<sequence length="466" mass="52999">MDAINSRNPVTSMNPQPLIVKASLNTLSPEILLSIFEYIPPSSHFSLLLICKSIYPTAHELYWSDIEIDSESKLKTIKQLYSSEAGSLNISLGWRFTKQLTIEVLDEEVADILAGLLDSGELKPQLIGLVQNIIRVSDKCPNPPAHSKEKFGAAIRAYYQTKPLGKIDIVLLADDDLLDATAYTLDFERLTKLAIDSDIEVYAHPNYRVVDLTFLLGATPNLTFLHVNVSIKHFDDDDYESAVKEDPEVLQNFQEAISRLERLEKLDLTNLFRDRSFFLIPPANVKTLLLECTTTPSWWVELSKCPLPKVEHLGVIHKIRKTCCEDPYIWSQEEYKITSVAVTTLKRFTGKGPLGPEAEFDFASCILEANKGLNGKHDFEIYRGGEIVPYMERCAQDLISTFTVLVKSNLARQTWGDWAEEWETDYGVGYKRAQFAKECISGLKRRAMSKYWHESLWNGWDRSYSP</sequence>
<feature type="domain" description="F-box" evidence="1">
    <location>
        <begin position="21"/>
        <end position="66"/>
    </location>
</feature>
<dbReference type="AlphaFoldDB" id="A0AAV9VN41"/>
<evidence type="ECO:0000259" key="1">
    <source>
        <dbReference type="PROSITE" id="PS50181"/>
    </source>
</evidence>
<dbReference type="PROSITE" id="PS50181">
    <property type="entry name" value="FBOX"/>
    <property type="match status" value="1"/>
</dbReference>
<proteinExistence type="predicted"/>
<name>A0AAV9VN41_9PEZI</name>
<organism evidence="2 3">
    <name type="scientific">Orbilia blumenaviensis</name>
    <dbReference type="NCBI Taxonomy" id="1796055"/>
    <lineage>
        <taxon>Eukaryota</taxon>
        <taxon>Fungi</taxon>
        <taxon>Dikarya</taxon>
        <taxon>Ascomycota</taxon>
        <taxon>Pezizomycotina</taxon>
        <taxon>Orbiliomycetes</taxon>
        <taxon>Orbiliales</taxon>
        <taxon>Orbiliaceae</taxon>
        <taxon>Orbilia</taxon>
    </lineage>
</organism>
<gene>
    <name evidence="2" type="ORF">TWF730_000208</name>
</gene>
<keyword evidence="3" id="KW-1185">Reference proteome</keyword>
<dbReference type="Proteomes" id="UP001373714">
    <property type="component" value="Unassembled WGS sequence"/>
</dbReference>
<reference evidence="2 3" key="1">
    <citation type="submission" date="2019-10" db="EMBL/GenBank/DDBJ databases">
        <authorList>
            <person name="Palmer J.M."/>
        </authorList>
    </citation>
    <scope>NUCLEOTIDE SEQUENCE [LARGE SCALE GENOMIC DNA]</scope>
    <source>
        <strain evidence="2 3">TWF730</strain>
    </source>
</reference>
<dbReference type="InterPro" id="IPR001810">
    <property type="entry name" value="F-box_dom"/>
</dbReference>
<accession>A0AAV9VN41</accession>
<comment type="caution">
    <text evidence="2">The sequence shown here is derived from an EMBL/GenBank/DDBJ whole genome shotgun (WGS) entry which is preliminary data.</text>
</comment>
<evidence type="ECO:0000313" key="3">
    <source>
        <dbReference type="Proteomes" id="UP001373714"/>
    </source>
</evidence>